<proteinExistence type="predicted"/>
<gene>
    <name evidence="6" type="ORF">B4088_0528</name>
</gene>
<dbReference type="Pfam" id="PF04539">
    <property type="entry name" value="Sigma70_r3"/>
    <property type="match status" value="1"/>
</dbReference>
<evidence type="ECO:0000313" key="7">
    <source>
        <dbReference type="Proteomes" id="UP000076482"/>
    </source>
</evidence>
<dbReference type="PRINTS" id="PR00046">
    <property type="entry name" value="SIGMA70FCT"/>
</dbReference>
<evidence type="ECO:0000256" key="2">
    <source>
        <dbReference type="ARBA" id="ARBA00023082"/>
    </source>
</evidence>
<keyword evidence="3" id="KW-0238">DNA-binding</keyword>
<dbReference type="Pfam" id="PF04542">
    <property type="entry name" value="Sigma70_r2"/>
    <property type="match status" value="1"/>
</dbReference>
<organism evidence="6 7">
    <name type="scientific">Bacillus cereus</name>
    <dbReference type="NCBI Taxonomy" id="1396"/>
    <lineage>
        <taxon>Bacteria</taxon>
        <taxon>Bacillati</taxon>
        <taxon>Bacillota</taxon>
        <taxon>Bacilli</taxon>
        <taxon>Bacillales</taxon>
        <taxon>Bacillaceae</taxon>
        <taxon>Bacillus</taxon>
        <taxon>Bacillus cereus group</taxon>
    </lineage>
</organism>
<dbReference type="PATRIC" id="fig|1396.535.peg.4280"/>
<accession>A0A164QRA4</accession>
<protein>
    <submittedName>
        <fullName evidence="6">RNA polymerase sigma 28 subunit FliA/WhiG family</fullName>
    </submittedName>
</protein>
<dbReference type="InterPro" id="IPR007630">
    <property type="entry name" value="RNA_pol_sigma70_r4"/>
</dbReference>
<dbReference type="Proteomes" id="UP000076482">
    <property type="component" value="Unassembled WGS sequence"/>
</dbReference>
<dbReference type="InterPro" id="IPR000943">
    <property type="entry name" value="RNA_pol_sigma70"/>
</dbReference>
<dbReference type="Pfam" id="PF04545">
    <property type="entry name" value="Sigma70_r4"/>
    <property type="match status" value="1"/>
</dbReference>
<dbReference type="InterPro" id="IPR007627">
    <property type="entry name" value="RNA_pol_sigma70_r2"/>
</dbReference>
<dbReference type="GO" id="GO:0016987">
    <property type="term" value="F:sigma factor activity"/>
    <property type="evidence" value="ECO:0007669"/>
    <property type="project" value="UniProtKB-KW"/>
</dbReference>
<dbReference type="Gene3D" id="1.20.140.160">
    <property type="match status" value="1"/>
</dbReference>
<dbReference type="RefSeq" id="WP_063259750.1">
    <property type="nucleotide sequence ID" value="NZ_LJKE01000015.1"/>
</dbReference>
<sequence>MQKEMLWEEYEITRSVDVRNELIEQYMRFVKFIAIQVNSQVQVPDGIEQDDLVQFGVFGLIKAIEEFNREKGGRFETYAAIRIRGTMQDYMRKQRKENGGMTRTVVNKTKEIELIVKKLEIEFKRSPKPFEVAEEMGLTVEEYHRKINSLHRGNPISLDKQIGSDENLTAMEMISNDKVQTPEAEYIEQEQLKLLDEAIKELPSNERMVIELRHVQEYTLNKIGKMLNLSEPRISQLRKQALKRLEAKNIL</sequence>
<evidence type="ECO:0000259" key="5">
    <source>
        <dbReference type="PROSITE" id="PS00715"/>
    </source>
</evidence>
<keyword evidence="2" id="KW-0731">Sigma factor</keyword>
<name>A0A164QRA4_BACCE</name>
<dbReference type="Gene3D" id="1.10.1740.10">
    <property type="match status" value="1"/>
</dbReference>
<evidence type="ECO:0000256" key="1">
    <source>
        <dbReference type="ARBA" id="ARBA00023015"/>
    </source>
</evidence>
<evidence type="ECO:0000256" key="3">
    <source>
        <dbReference type="ARBA" id="ARBA00023125"/>
    </source>
</evidence>
<dbReference type="GO" id="GO:0003677">
    <property type="term" value="F:DNA binding"/>
    <property type="evidence" value="ECO:0007669"/>
    <property type="project" value="UniProtKB-KW"/>
</dbReference>
<dbReference type="SUPFAM" id="SSF88946">
    <property type="entry name" value="Sigma2 domain of RNA polymerase sigma factors"/>
    <property type="match status" value="1"/>
</dbReference>
<keyword evidence="1" id="KW-0805">Transcription regulation</keyword>
<dbReference type="GO" id="GO:0003899">
    <property type="term" value="F:DNA-directed RNA polymerase activity"/>
    <property type="evidence" value="ECO:0007669"/>
    <property type="project" value="InterPro"/>
</dbReference>
<dbReference type="CDD" id="cd06171">
    <property type="entry name" value="Sigma70_r4"/>
    <property type="match status" value="1"/>
</dbReference>
<dbReference type="NCBIfam" id="TIGR02937">
    <property type="entry name" value="sigma70-ECF"/>
    <property type="match status" value="1"/>
</dbReference>
<dbReference type="PANTHER" id="PTHR30385:SF7">
    <property type="entry name" value="RNA POLYMERASE SIGMA FACTOR FLIA"/>
    <property type="match status" value="1"/>
</dbReference>
<dbReference type="InterPro" id="IPR013324">
    <property type="entry name" value="RNA_pol_sigma_r3/r4-like"/>
</dbReference>
<dbReference type="InterPro" id="IPR012845">
    <property type="entry name" value="RNA_pol_sigma_FliA_WhiG"/>
</dbReference>
<dbReference type="PANTHER" id="PTHR30385">
    <property type="entry name" value="SIGMA FACTOR F FLAGELLAR"/>
    <property type="match status" value="1"/>
</dbReference>
<dbReference type="NCBIfam" id="TIGR02479">
    <property type="entry name" value="FliA_WhiG"/>
    <property type="match status" value="1"/>
</dbReference>
<feature type="domain" description="RNA polymerase sigma-70" evidence="5">
    <location>
        <begin position="51"/>
        <end position="64"/>
    </location>
</feature>
<comment type="caution">
    <text evidence="6">The sequence shown here is derived from an EMBL/GenBank/DDBJ whole genome shotgun (WGS) entry which is preliminary data.</text>
</comment>
<dbReference type="EMBL" id="LJKE01000015">
    <property type="protein sequence ID" value="KZD72067.1"/>
    <property type="molecule type" value="Genomic_DNA"/>
</dbReference>
<evidence type="ECO:0000313" key="6">
    <source>
        <dbReference type="EMBL" id="KZD72067.1"/>
    </source>
</evidence>
<dbReference type="InterPro" id="IPR014284">
    <property type="entry name" value="RNA_pol_sigma-70_dom"/>
</dbReference>
<keyword evidence="4" id="KW-0804">Transcription</keyword>
<dbReference type="SUPFAM" id="SSF88659">
    <property type="entry name" value="Sigma3 and sigma4 domains of RNA polymerase sigma factors"/>
    <property type="match status" value="2"/>
</dbReference>
<evidence type="ECO:0000256" key="4">
    <source>
        <dbReference type="ARBA" id="ARBA00023163"/>
    </source>
</evidence>
<reference evidence="6 7" key="1">
    <citation type="submission" date="2015-09" db="EMBL/GenBank/DDBJ databases">
        <title>Bacillus cereus food isolates.</title>
        <authorList>
            <person name="Boekhorst J."/>
        </authorList>
    </citation>
    <scope>NUCLEOTIDE SEQUENCE [LARGE SCALE GENOMIC DNA]</scope>
    <source>
        <strain evidence="6 7">B4088</strain>
    </source>
</reference>
<dbReference type="PROSITE" id="PS00715">
    <property type="entry name" value="SIGMA70_1"/>
    <property type="match status" value="1"/>
</dbReference>
<dbReference type="PIRSF" id="PIRSF000770">
    <property type="entry name" value="RNA_pol_sigma-SigE/K"/>
    <property type="match status" value="1"/>
</dbReference>
<dbReference type="InterPro" id="IPR007624">
    <property type="entry name" value="RNA_pol_sigma70_r3"/>
</dbReference>
<dbReference type="GO" id="GO:0006352">
    <property type="term" value="P:DNA-templated transcription initiation"/>
    <property type="evidence" value="ECO:0007669"/>
    <property type="project" value="InterPro"/>
</dbReference>
<dbReference type="AlphaFoldDB" id="A0A164QRA4"/>
<dbReference type="InterPro" id="IPR013325">
    <property type="entry name" value="RNA_pol_sigma_r2"/>
</dbReference>